<dbReference type="EMBL" id="JACHCA010000014">
    <property type="protein sequence ID" value="MBB6130400.1"/>
    <property type="molecule type" value="Genomic_DNA"/>
</dbReference>
<proteinExistence type="predicted"/>
<reference evidence="2 3" key="1">
    <citation type="submission" date="2020-08" db="EMBL/GenBank/DDBJ databases">
        <title>Genomic Encyclopedia of Type Strains, Phase IV (KMG-V): Genome sequencing to study the core and pangenomes of soil and plant-associated prokaryotes.</title>
        <authorList>
            <person name="Whitman W."/>
        </authorList>
    </citation>
    <scope>NUCLEOTIDE SEQUENCE [LARGE SCALE GENOMIC DNA]</scope>
    <source>
        <strain evidence="2 3">MP601</strain>
    </source>
</reference>
<comment type="caution">
    <text evidence="2">The sequence shown here is derived from an EMBL/GenBank/DDBJ whole genome shotgun (WGS) entry which is preliminary data.</text>
</comment>
<evidence type="ECO:0000256" key="1">
    <source>
        <dbReference type="SAM" id="SignalP"/>
    </source>
</evidence>
<protein>
    <submittedName>
        <fullName evidence="2">Uncharacterized protein</fullName>
    </submittedName>
</protein>
<organism evidence="2 3">
    <name type="scientific">Mucilaginibacter lappiensis</name>
    <dbReference type="NCBI Taxonomy" id="354630"/>
    <lineage>
        <taxon>Bacteria</taxon>
        <taxon>Pseudomonadati</taxon>
        <taxon>Bacteroidota</taxon>
        <taxon>Sphingobacteriia</taxon>
        <taxon>Sphingobacteriales</taxon>
        <taxon>Sphingobacteriaceae</taxon>
        <taxon>Mucilaginibacter</taxon>
    </lineage>
</organism>
<dbReference type="AlphaFoldDB" id="A0A841JHK7"/>
<dbReference type="RefSeq" id="WP_183589210.1">
    <property type="nucleotide sequence ID" value="NZ_JACHCA010000014.1"/>
</dbReference>
<feature type="signal peptide" evidence="1">
    <location>
        <begin position="1"/>
        <end position="18"/>
    </location>
</feature>
<name>A0A841JHK7_9SPHI</name>
<sequence length="130" mass="15065">MKRLLLIILLICPMLCFAQVTTKSKYEIISKGKDNRGVINHLNIYISRIGDIKQVNKDLVSQYKQPGIKSLQILYFDNKPIAKTYEQKLFDKNTTDNEIERMSKHVIGKFEYLAIDNSQSLHIGKEANNY</sequence>
<gene>
    <name evidence="2" type="ORF">HDF22_004540</name>
</gene>
<feature type="chain" id="PRO_5032307695" evidence="1">
    <location>
        <begin position="19"/>
        <end position="130"/>
    </location>
</feature>
<keyword evidence="1" id="KW-0732">Signal</keyword>
<accession>A0A841JHK7</accession>
<dbReference type="Proteomes" id="UP000548326">
    <property type="component" value="Unassembled WGS sequence"/>
</dbReference>
<evidence type="ECO:0000313" key="3">
    <source>
        <dbReference type="Proteomes" id="UP000548326"/>
    </source>
</evidence>
<evidence type="ECO:0000313" key="2">
    <source>
        <dbReference type="EMBL" id="MBB6130400.1"/>
    </source>
</evidence>